<name>A0AA39KHN8_MICHY</name>
<evidence type="ECO:0000313" key="1">
    <source>
        <dbReference type="EMBL" id="KAK0162177.1"/>
    </source>
</evidence>
<reference evidence="1" key="1">
    <citation type="journal article" date="2023" name="bioRxiv">
        <title>Scaffold-level genome assemblies of two parasitoid biocontrol wasps reveal the parthenogenesis mechanism and an associated novel virus.</title>
        <authorList>
            <person name="Inwood S."/>
            <person name="Skelly J."/>
            <person name="Guhlin J."/>
            <person name="Harrop T."/>
            <person name="Goldson S."/>
            <person name="Dearden P."/>
        </authorList>
    </citation>
    <scope>NUCLEOTIDE SEQUENCE</scope>
    <source>
        <strain evidence="1">Lincoln</strain>
        <tissue evidence="1">Whole body</tissue>
    </source>
</reference>
<dbReference type="Proteomes" id="UP001168972">
    <property type="component" value="Unassembled WGS sequence"/>
</dbReference>
<keyword evidence="2" id="KW-1185">Reference proteome</keyword>
<proteinExistence type="predicted"/>
<reference evidence="1" key="2">
    <citation type="submission" date="2023-03" db="EMBL/GenBank/DDBJ databases">
        <authorList>
            <person name="Inwood S.N."/>
            <person name="Skelly J.G."/>
            <person name="Guhlin J."/>
            <person name="Harrop T.W.R."/>
            <person name="Goldson S.G."/>
            <person name="Dearden P.K."/>
        </authorList>
    </citation>
    <scope>NUCLEOTIDE SEQUENCE</scope>
    <source>
        <strain evidence="1">Lincoln</strain>
        <tissue evidence="1">Whole body</tissue>
    </source>
</reference>
<sequence length="303" mass="34717">MIITLIPFLLAAKLESPSLPLWKRGVEVTYFVQSHATTLHSGDSNCMNMDFNLQTLLSCQELNSSLHCHFHNTKVHSTFANVKQPRPLPKYIIEDIWTKKILQQDIIEIEYNKNGRGTTWISSDIELVGRNMILSLVRLLVIGLDMSKQQTGNFESTSNITFGHCKTKFFVTRSSAIANGKNSNMNLFLIPRPDDTLTRPLEIDQKVVDNECIDKYNWYSFFATRELRKVSPKDVKIKLNTAENFIIINNDNFTSFSRIKVYINNQRDDTKYILDESLSLSLIKISNTVCPECKDQNSGSHEN</sequence>
<evidence type="ECO:0000313" key="2">
    <source>
        <dbReference type="Proteomes" id="UP001168972"/>
    </source>
</evidence>
<organism evidence="1 2">
    <name type="scientific">Microctonus hyperodae</name>
    <name type="common">Parasitoid wasp</name>
    <dbReference type="NCBI Taxonomy" id="165561"/>
    <lineage>
        <taxon>Eukaryota</taxon>
        <taxon>Metazoa</taxon>
        <taxon>Ecdysozoa</taxon>
        <taxon>Arthropoda</taxon>
        <taxon>Hexapoda</taxon>
        <taxon>Insecta</taxon>
        <taxon>Pterygota</taxon>
        <taxon>Neoptera</taxon>
        <taxon>Endopterygota</taxon>
        <taxon>Hymenoptera</taxon>
        <taxon>Apocrita</taxon>
        <taxon>Ichneumonoidea</taxon>
        <taxon>Braconidae</taxon>
        <taxon>Euphorinae</taxon>
        <taxon>Microctonus</taxon>
    </lineage>
</organism>
<protein>
    <recommendedName>
        <fullName evidence="3">Vitellogenin domain-containing protein</fullName>
    </recommendedName>
</protein>
<comment type="caution">
    <text evidence="1">The sequence shown here is derived from an EMBL/GenBank/DDBJ whole genome shotgun (WGS) entry which is preliminary data.</text>
</comment>
<dbReference type="EMBL" id="JAQQBR010001834">
    <property type="protein sequence ID" value="KAK0162177.1"/>
    <property type="molecule type" value="Genomic_DNA"/>
</dbReference>
<evidence type="ECO:0008006" key="3">
    <source>
        <dbReference type="Google" id="ProtNLM"/>
    </source>
</evidence>
<dbReference type="AlphaFoldDB" id="A0AA39KHN8"/>
<accession>A0AA39KHN8</accession>
<gene>
    <name evidence="1" type="ORF">PV327_008534</name>
</gene>